<dbReference type="Proteomes" id="UP000807025">
    <property type="component" value="Unassembled WGS sequence"/>
</dbReference>
<name>A0A9P6DDM5_PLEER</name>
<reference evidence="1" key="1">
    <citation type="submission" date="2020-11" db="EMBL/GenBank/DDBJ databases">
        <authorList>
            <consortium name="DOE Joint Genome Institute"/>
            <person name="Ahrendt S."/>
            <person name="Riley R."/>
            <person name="Andreopoulos W."/>
            <person name="Labutti K."/>
            <person name="Pangilinan J."/>
            <person name="Ruiz-Duenas F.J."/>
            <person name="Barrasa J.M."/>
            <person name="Sanchez-Garcia M."/>
            <person name="Camarero S."/>
            <person name="Miyauchi S."/>
            <person name="Serrano A."/>
            <person name="Linde D."/>
            <person name="Babiker R."/>
            <person name="Drula E."/>
            <person name="Ayuso-Fernandez I."/>
            <person name="Pacheco R."/>
            <person name="Padilla G."/>
            <person name="Ferreira P."/>
            <person name="Barriuso J."/>
            <person name="Kellner H."/>
            <person name="Castanera R."/>
            <person name="Alfaro M."/>
            <person name="Ramirez L."/>
            <person name="Pisabarro A.G."/>
            <person name="Kuo A."/>
            <person name="Tritt A."/>
            <person name="Lipzen A."/>
            <person name="He G."/>
            <person name="Yan M."/>
            <person name="Ng V."/>
            <person name="Cullen D."/>
            <person name="Martin F."/>
            <person name="Rosso M.-N."/>
            <person name="Henrissat B."/>
            <person name="Hibbett D."/>
            <person name="Martinez A.T."/>
            <person name="Grigoriev I.V."/>
        </authorList>
    </citation>
    <scope>NUCLEOTIDE SEQUENCE</scope>
    <source>
        <strain evidence="1">ATCC 90797</strain>
    </source>
</reference>
<protein>
    <recommendedName>
        <fullName evidence="3">Peptidase A2 domain-containing protein</fullName>
    </recommendedName>
</protein>
<sequence>MRVARTVEANNNNDISLLISAPTEEVSSPSSAEDKTILLSDEDSAESFLKEVHWTEGLSNPFDAPRNSEVAFRQPRLAEGPKLIRAIRCHRFLEGHGSIGICALHLQAHIGSLDASPFIARLDSGADVTLMSEEFLKTLTDPPDIKEGIQMQLY</sequence>
<evidence type="ECO:0000313" key="2">
    <source>
        <dbReference type="Proteomes" id="UP000807025"/>
    </source>
</evidence>
<dbReference type="OrthoDB" id="3068303at2759"/>
<evidence type="ECO:0008006" key="3">
    <source>
        <dbReference type="Google" id="ProtNLM"/>
    </source>
</evidence>
<dbReference type="EMBL" id="MU154606">
    <property type="protein sequence ID" value="KAF9492143.1"/>
    <property type="molecule type" value="Genomic_DNA"/>
</dbReference>
<organism evidence="1 2">
    <name type="scientific">Pleurotus eryngii</name>
    <name type="common">Boletus of the steppes</name>
    <dbReference type="NCBI Taxonomy" id="5323"/>
    <lineage>
        <taxon>Eukaryota</taxon>
        <taxon>Fungi</taxon>
        <taxon>Dikarya</taxon>
        <taxon>Basidiomycota</taxon>
        <taxon>Agaricomycotina</taxon>
        <taxon>Agaricomycetes</taxon>
        <taxon>Agaricomycetidae</taxon>
        <taxon>Agaricales</taxon>
        <taxon>Pleurotineae</taxon>
        <taxon>Pleurotaceae</taxon>
        <taxon>Pleurotus</taxon>
    </lineage>
</organism>
<accession>A0A9P6DDM5</accession>
<proteinExistence type="predicted"/>
<dbReference type="AlphaFoldDB" id="A0A9P6DDM5"/>
<keyword evidence="2" id="KW-1185">Reference proteome</keyword>
<gene>
    <name evidence="1" type="ORF">BDN71DRAFT_1509708</name>
</gene>
<evidence type="ECO:0000313" key="1">
    <source>
        <dbReference type="EMBL" id="KAF9492143.1"/>
    </source>
</evidence>
<comment type="caution">
    <text evidence="1">The sequence shown here is derived from an EMBL/GenBank/DDBJ whole genome shotgun (WGS) entry which is preliminary data.</text>
</comment>